<organism evidence="2 3">
    <name type="scientific">Meloidogyne enterolobii</name>
    <name type="common">Root-knot nematode worm</name>
    <name type="synonym">Meloidogyne mayaguensis</name>
    <dbReference type="NCBI Taxonomy" id="390850"/>
    <lineage>
        <taxon>Eukaryota</taxon>
        <taxon>Metazoa</taxon>
        <taxon>Ecdysozoa</taxon>
        <taxon>Nematoda</taxon>
        <taxon>Chromadorea</taxon>
        <taxon>Rhabditida</taxon>
        <taxon>Tylenchina</taxon>
        <taxon>Tylenchomorpha</taxon>
        <taxon>Tylenchoidea</taxon>
        <taxon>Meloidogynidae</taxon>
        <taxon>Meloidogyninae</taxon>
        <taxon>Meloidogyne</taxon>
    </lineage>
</organism>
<feature type="transmembrane region" description="Helical" evidence="1">
    <location>
        <begin position="6"/>
        <end position="27"/>
    </location>
</feature>
<comment type="caution">
    <text evidence="2">The sequence shown here is derived from an EMBL/GenBank/DDBJ whole genome shotgun (WGS) entry which is preliminary data.</text>
</comment>
<evidence type="ECO:0000256" key="1">
    <source>
        <dbReference type="SAM" id="Phobius"/>
    </source>
</evidence>
<keyword evidence="1" id="KW-0472">Membrane</keyword>
<evidence type="ECO:0000313" key="2">
    <source>
        <dbReference type="EMBL" id="CAD2197230.1"/>
    </source>
</evidence>
<accession>A0A6V7XD16</accession>
<dbReference type="Proteomes" id="UP000580250">
    <property type="component" value="Unassembled WGS sequence"/>
</dbReference>
<keyword evidence="1" id="KW-1133">Transmembrane helix</keyword>
<dbReference type="EMBL" id="CAJEWN010001408">
    <property type="protein sequence ID" value="CAD2197230.1"/>
    <property type="molecule type" value="Genomic_DNA"/>
</dbReference>
<evidence type="ECO:0000313" key="3">
    <source>
        <dbReference type="Proteomes" id="UP000580250"/>
    </source>
</evidence>
<proteinExistence type="predicted"/>
<dbReference type="AlphaFoldDB" id="A0A6V7XD16"/>
<gene>
    <name evidence="2" type="ORF">MENT_LOCUS50458</name>
</gene>
<keyword evidence="1" id="KW-0812">Transmembrane</keyword>
<sequence length="73" mass="8713">MICLYILFIISLIIYQLRSIFWFKLVLPLKNKDSELERVELENLGKRNEQPSNYPYIKVESSNKQNISRLLPV</sequence>
<reference evidence="2 3" key="1">
    <citation type="submission" date="2020-08" db="EMBL/GenBank/DDBJ databases">
        <authorList>
            <person name="Koutsovoulos G."/>
            <person name="Danchin GJ E."/>
        </authorList>
    </citation>
    <scope>NUCLEOTIDE SEQUENCE [LARGE SCALE GENOMIC DNA]</scope>
</reference>
<name>A0A6V7XD16_MELEN</name>
<protein>
    <submittedName>
        <fullName evidence="2">Uncharacterized protein</fullName>
    </submittedName>
</protein>